<name>A0ABW6SUV8_9ACTN</name>
<sequence length="125" mass="12393">MSIVRNSLAVVAASAVLALTSACGGGADKVALCAETTKAMTDYQGAMASAGTNFDGFNKASSDFAAKLKEIAGKADGDLQSALSKFGDSFAALKIDPKDADAATKLGDFAKKVTEAGAAFASACG</sequence>
<evidence type="ECO:0008006" key="4">
    <source>
        <dbReference type="Google" id="ProtNLM"/>
    </source>
</evidence>
<organism evidence="2 3">
    <name type="scientific">Microtetraspora malaysiensis</name>
    <dbReference type="NCBI Taxonomy" id="161358"/>
    <lineage>
        <taxon>Bacteria</taxon>
        <taxon>Bacillati</taxon>
        <taxon>Actinomycetota</taxon>
        <taxon>Actinomycetes</taxon>
        <taxon>Streptosporangiales</taxon>
        <taxon>Streptosporangiaceae</taxon>
        <taxon>Microtetraspora</taxon>
    </lineage>
</organism>
<gene>
    <name evidence="2" type="ORF">ACFYXI_24675</name>
</gene>
<dbReference type="PROSITE" id="PS51257">
    <property type="entry name" value="PROKAR_LIPOPROTEIN"/>
    <property type="match status" value="1"/>
</dbReference>
<dbReference type="RefSeq" id="WP_387414500.1">
    <property type="nucleotide sequence ID" value="NZ_JBIASD010000017.1"/>
</dbReference>
<accession>A0ABW6SUV8</accession>
<proteinExistence type="predicted"/>
<reference evidence="2 3" key="1">
    <citation type="submission" date="2024-10" db="EMBL/GenBank/DDBJ databases">
        <title>The Natural Products Discovery Center: Release of the First 8490 Sequenced Strains for Exploring Actinobacteria Biosynthetic Diversity.</title>
        <authorList>
            <person name="Kalkreuter E."/>
            <person name="Kautsar S.A."/>
            <person name="Yang D."/>
            <person name="Bader C.D."/>
            <person name="Teijaro C.N."/>
            <person name="Fluegel L."/>
            <person name="Davis C.M."/>
            <person name="Simpson J.R."/>
            <person name="Lauterbach L."/>
            <person name="Steele A.D."/>
            <person name="Gui C."/>
            <person name="Meng S."/>
            <person name="Li G."/>
            <person name="Viehrig K."/>
            <person name="Ye F."/>
            <person name="Su P."/>
            <person name="Kiefer A.F."/>
            <person name="Nichols A."/>
            <person name="Cepeda A.J."/>
            <person name="Yan W."/>
            <person name="Fan B."/>
            <person name="Jiang Y."/>
            <person name="Adhikari A."/>
            <person name="Zheng C.-J."/>
            <person name="Schuster L."/>
            <person name="Cowan T.M."/>
            <person name="Smanski M.J."/>
            <person name="Chevrette M.G."/>
            <person name="De Carvalho L.P.S."/>
            <person name="Shen B."/>
        </authorList>
    </citation>
    <scope>NUCLEOTIDE SEQUENCE [LARGE SCALE GENOMIC DNA]</scope>
    <source>
        <strain evidence="2 3">NPDC002173</strain>
    </source>
</reference>
<dbReference type="Proteomes" id="UP001602013">
    <property type="component" value="Unassembled WGS sequence"/>
</dbReference>
<feature type="chain" id="PRO_5045301355" description="Small secreted protein" evidence="1">
    <location>
        <begin position="25"/>
        <end position="125"/>
    </location>
</feature>
<evidence type="ECO:0000313" key="2">
    <source>
        <dbReference type="EMBL" id="MFF3668786.1"/>
    </source>
</evidence>
<protein>
    <recommendedName>
        <fullName evidence="4">Small secreted protein</fullName>
    </recommendedName>
</protein>
<evidence type="ECO:0000313" key="3">
    <source>
        <dbReference type="Proteomes" id="UP001602013"/>
    </source>
</evidence>
<keyword evidence="3" id="KW-1185">Reference proteome</keyword>
<feature type="signal peptide" evidence="1">
    <location>
        <begin position="1"/>
        <end position="24"/>
    </location>
</feature>
<dbReference type="EMBL" id="JBIASD010000017">
    <property type="protein sequence ID" value="MFF3668786.1"/>
    <property type="molecule type" value="Genomic_DNA"/>
</dbReference>
<evidence type="ECO:0000256" key="1">
    <source>
        <dbReference type="SAM" id="SignalP"/>
    </source>
</evidence>
<keyword evidence="1" id="KW-0732">Signal</keyword>
<comment type="caution">
    <text evidence="2">The sequence shown here is derived from an EMBL/GenBank/DDBJ whole genome shotgun (WGS) entry which is preliminary data.</text>
</comment>